<evidence type="ECO:0000256" key="1">
    <source>
        <dbReference type="SAM" id="Phobius"/>
    </source>
</evidence>
<proteinExistence type="predicted"/>
<name>A0A6H5HPF6_9HEMI</name>
<organism evidence="2 3">
    <name type="scientific">Nesidiocoris tenuis</name>
    <dbReference type="NCBI Taxonomy" id="355587"/>
    <lineage>
        <taxon>Eukaryota</taxon>
        <taxon>Metazoa</taxon>
        <taxon>Ecdysozoa</taxon>
        <taxon>Arthropoda</taxon>
        <taxon>Hexapoda</taxon>
        <taxon>Insecta</taxon>
        <taxon>Pterygota</taxon>
        <taxon>Neoptera</taxon>
        <taxon>Paraneoptera</taxon>
        <taxon>Hemiptera</taxon>
        <taxon>Heteroptera</taxon>
        <taxon>Panheteroptera</taxon>
        <taxon>Cimicomorpha</taxon>
        <taxon>Miridae</taxon>
        <taxon>Dicyphina</taxon>
        <taxon>Nesidiocoris</taxon>
    </lineage>
</organism>
<evidence type="ECO:0000313" key="2">
    <source>
        <dbReference type="EMBL" id="CAB0019676.1"/>
    </source>
</evidence>
<accession>A0A6H5HPF6</accession>
<feature type="non-terminal residue" evidence="2">
    <location>
        <position position="145"/>
    </location>
</feature>
<keyword evidence="1" id="KW-0812">Transmembrane</keyword>
<dbReference type="EMBL" id="CADCXU010034378">
    <property type="protein sequence ID" value="CAB0019676.1"/>
    <property type="molecule type" value="Genomic_DNA"/>
</dbReference>
<feature type="transmembrane region" description="Helical" evidence="1">
    <location>
        <begin position="60"/>
        <end position="93"/>
    </location>
</feature>
<dbReference type="Proteomes" id="UP000479000">
    <property type="component" value="Unassembled WGS sequence"/>
</dbReference>
<keyword evidence="1" id="KW-0472">Membrane</keyword>
<evidence type="ECO:0000313" key="3">
    <source>
        <dbReference type="Proteomes" id="UP000479000"/>
    </source>
</evidence>
<reference evidence="2 3" key="1">
    <citation type="submission" date="2020-02" db="EMBL/GenBank/DDBJ databases">
        <authorList>
            <person name="Ferguson B K."/>
        </authorList>
    </citation>
    <scope>NUCLEOTIDE SEQUENCE [LARGE SCALE GENOMIC DNA]</scope>
</reference>
<sequence>MLMVLMESVFGEWQAIERPRSGPICRSTNNLPKFHMLKPPNCKVINLSIASSRMKWDKPLWVWLLILIAIALVKASVRLIILLVLGLAGLYMLHLLAQDFNKIRNGWPFPARPGMGGAQSFLRLSRGLSKRSTDVQAYNYTADVQ</sequence>
<protein>
    <submittedName>
        <fullName evidence="2">Uncharacterized protein</fullName>
    </submittedName>
</protein>
<gene>
    <name evidence="2" type="ORF">NTEN_LOCUS23371</name>
</gene>
<keyword evidence="3" id="KW-1185">Reference proteome</keyword>
<keyword evidence="1" id="KW-1133">Transmembrane helix</keyword>
<dbReference type="AlphaFoldDB" id="A0A6H5HPF6"/>